<evidence type="ECO:0000313" key="6">
    <source>
        <dbReference type="EMBL" id="MEN3068936.1"/>
    </source>
</evidence>
<dbReference type="PANTHER" id="PTHR30246:SF1">
    <property type="entry name" value="2-DEHYDRO-3-DEOXY-6-PHOSPHOGALACTONATE ALDOLASE-RELATED"/>
    <property type="match status" value="1"/>
</dbReference>
<dbReference type="InterPro" id="IPR013785">
    <property type="entry name" value="Aldolase_TIM"/>
</dbReference>
<name>A0ABU9YZB1_9RHOO</name>
<dbReference type="Gene3D" id="3.20.20.70">
    <property type="entry name" value="Aldolase class I"/>
    <property type="match status" value="1"/>
</dbReference>
<sequence>MRVCLDTRALFGENSALAPVSGAHSFLWEIFEMAAKDRMAVLAAMMEQAVIPVFYDPDFEVCKNVIQACANGGAKCIEFTNRGDFASHVFYEVTKYFAKADPSVIMGVGSIVDAPTAGIYIANGAKFIVGPLLNADVAKVCNRRGIPYSPGCGSATEIGDAQELGCEIVKVFPGSSVGGPEFVKSVMGPMPWTRIMPTGGVEPTEESLRKWYGAGIVACGIGSNLITKELLKAKDYAGIEANVRKVVELIKTIKAELAAK</sequence>
<dbReference type="CDD" id="cd00452">
    <property type="entry name" value="KDPG_aldolase"/>
    <property type="match status" value="1"/>
</dbReference>
<keyword evidence="5" id="KW-0119">Carbohydrate metabolism</keyword>
<dbReference type="GO" id="GO:0008700">
    <property type="term" value="F:(R,S)-4-hydroxy-2-oxoglutarate aldolase activity"/>
    <property type="evidence" value="ECO:0007669"/>
    <property type="project" value="UniProtKB-EC"/>
</dbReference>
<comment type="pathway">
    <text evidence="1">Carbohydrate acid metabolism.</text>
</comment>
<dbReference type="Proteomes" id="UP001410394">
    <property type="component" value="Unassembled WGS sequence"/>
</dbReference>
<protein>
    <submittedName>
        <fullName evidence="6">Bifunctional 4-hydroxy-2-oxoglutarate aldolase/2-dehydro-3-deoxy-phosphogluconate aldolase</fullName>
        <ecNumber evidence="6">4.1.2.14</ecNumber>
        <ecNumber evidence="6">4.1.3.16</ecNumber>
    </submittedName>
</protein>
<comment type="caution">
    <text evidence="6">The sequence shown here is derived from an EMBL/GenBank/DDBJ whole genome shotgun (WGS) entry which is preliminary data.</text>
</comment>
<evidence type="ECO:0000256" key="4">
    <source>
        <dbReference type="ARBA" id="ARBA00023239"/>
    </source>
</evidence>
<accession>A0ABU9YZB1</accession>
<evidence type="ECO:0000313" key="7">
    <source>
        <dbReference type="Proteomes" id="UP001410394"/>
    </source>
</evidence>
<organism evidence="6 7">
    <name type="scientific">Uliginosibacterium sediminicola</name>
    <dbReference type="NCBI Taxonomy" id="2024550"/>
    <lineage>
        <taxon>Bacteria</taxon>
        <taxon>Pseudomonadati</taxon>
        <taxon>Pseudomonadota</taxon>
        <taxon>Betaproteobacteria</taxon>
        <taxon>Rhodocyclales</taxon>
        <taxon>Zoogloeaceae</taxon>
        <taxon>Uliginosibacterium</taxon>
    </lineage>
</organism>
<keyword evidence="4 6" id="KW-0456">Lyase</keyword>
<proteinExistence type="inferred from homology"/>
<dbReference type="EC" id="4.1.3.16" evidence="6"/>
<dbReference type="SUPFAM" id="SSF51569">
    <property type="entry name" value="Aldolase"/>
    <property type="match status" value="1"/>
</dbReference>
<evidence type="ECO:0000256" key="5">
    <source>
        <dbReference type="ARBA" id="ARBA00023277"/>
    </source>
</evidence>
<keyword evidence="7" id="KW-1185">Reference proteome</keyword>
<dbReference type="EC" id="4.1.2.14" evidence="6"/>
<dbReference type="PANTHER" id="PTHR30246">
    <property type="entry name" value="2-KETO-3-DEOXY-6-PHOSPHOGLUCONATE ALDOLASE"/>
    <property type="match status" value="1"/>
</dbReference>
<comment type="subunit">
    <text evidence="3">Homotrimer.</text>
</comment>
<reference evidence="6 7" key="1">
    <citation type="journal article" date="2018" name="Int. J. Syst. Evol. Microbiol.">
        <title>Uliginosibacterium sediminicola sp. nov., isolated from freshwater sediment.</title>
        <authorList>
            <person name="Hwang W.M."/>
            <person name="Kim S.M."/>
            <person name="Kang K."/>
            <person name="Ahn T.Y."/>
        </authorList>
    </citation>
    <scope>NUCLEOTIDE SEQUENCE [LARGE SCALE GENOMIC DNA]</scope>
    <source>
        <strain evidence="6 7">M1-21</strain>
    </source>
</reference>
<dbReference type="RefSeq" id="WP_345919707.1">
    <property type="nucleotide sequence ID" value="NZ_JBDIVE010000005.1"/>
</dbReference>
<dbReference type="InterPro" id="IPR000887">
    <property type="entry name" value="Aldlse_KDPG_KHG"/>
</dbReference>
<comment type="similarity">
    <text evidence="2">Belongs to the KHG/KDPG aldolase family.</text>
</comment>
<gene>
    <name evidence="6" type="ORF">ABDB84_10635</name>
</gene>
<evidence type="ECO:0000256" key="2">
    <source>
        <dbReference type="ARBA" id="ARBA00006906"/>
    </source>
</evidence>
<evidence type="ECO:0000256" key="1">
    <source>
        <dbReference type="ARBA" id="ARBA00004761"/>
    </source>
</evidence>
<dbReference type="EMBL" id="JBDIVE010000005">
    <property type="protein sequence ID" value="MEN3068936.1"/>
    <property type="molecule type" value="Genomic_DNA"/>
</dbReference>
<evidence type="ECO:0000256" key="3">
    <source>
        <dbReference type="ARBA" id="ARBA00011233"/>
    </source>
</evidence>
<dbReference type="GO" id="GO:0008675">
    <property type="term" value="F:2-dehydro-3-deoxy-phosphogluconate aldolase activity"/>
    <property type="evidence" value="ECO:0007669"/>
    <property type="project" value="UniProtKB-EC"/>
</dbReference>
<dbReference type="Pfam" id="PF01081">
    <property type="entry name" value="Aldolase"/>
    <property type="match status" value="1"/>
</dbReference>
<dbReference type="NCBIfam" id="NF005499">
    <property type="entry name" value="PRK07114.1"/>
    <property type="match status" value="1"/>
</dbReference>